<dbReference type="Gene3D" id="3.30.300.180">
    <property type="match status" value="1"/>
</dbReference>
<keyword evidence="2" id="KW-0235">DNA replication</keyword>
<dbReference type="SMART" id="SM00760">
    <property type="entry name" value="Bac_DnaA_C"/>
    <property type="match status" value="1"/>
</dbReference>
<dbReference type="GO" id="GO:0006270">
    <property type="term" value="P:DNA replication initiation"/>
    <property type="evidence" value="ECO:0007669"/>
    <property type="project" value="InterPro"/>
</dbReference>
<evidence type="ECO:0000256" key="2">
    <source>
        <dbReference type="ARBA" id="ARBA00022705"/>
    </source>
</evidence>
<dbReference type="InterPro" id="IPR038454">
    <property type="entry name" value="DnaA_N_sf"/>
</dbReference>
<evidence type="ECO:0000256" key="7">
    <source>
        <dbReference type="SAM" id="MobiDB-lite"/>
    </source>
</evidence>
<evidence type="ECO:0000256" key="1">
    <source>
        <dbReference type="ARBA" id="ARBA00022490"/>
    </source>
</evidence>
<dbReference type="PRINTS" id="PR00051">
    <property type="entry name" value="DNAA"/>
</dbReference>
<dbReference type="Gene3D" id="3.40.50.300">
    <property type="entry name" value="P-loop containing nucleotide triphosphate hydrolases"/>
    <property type="match status" value="1"/>
</dbReference>
<dbReference type="GO" id="GO:0005524">
    <property type="term" value="F:ATP binding"/>
    <property type="evidence" value="ECO:0007669"/>
    <property type="project" value="UniProtKB-KW"/>
</dbReference>
<dbReference type="SUPFAM" id="SSF48295">
    <property type="entry name" value="TrpR-like"/>
    <property type="match status" value="1"/>
</dbReference>
<evidence type="ECO:0000256" key="3">
    <source>
        <dbReference type="ARBA" id="ARBA00022741"/>
    </source>
</evidence>
<dbReference type="EMBL" id="UOGK01000064">
    <property type="protein sequence ID" value="VAX36490.1"/>
    <property type="molecule type" value="Genomic_DNA"/>
</dbReference>
<name>A0A3B1DNF9_9ZZZZ</name>
<dbReference type="PANTHER" id="PTHR30050:SF2">
    <property type="entry name" value="CHROMOSOMAL REPLICATION INITIATOR PROTEIN DNAA"/>
    <property type="match status" value="1"/>
</dbReference>
<keyword evidence="4" id="KW-0067">ATP-binding</keyword>
<organism evidence="10">
    <name type="scientific">hydrothermal vent metagenome</name>
    <dbReference type="NCBI Taxonomy" id="652676"/>
    <lineage>
        <taxon>unclassified sequences</taxon>
        <taxon>metagenomes</taxon>
        <taxon>ecological metagenomes</taxon>
    </lineage>
</organism>
<dbReference type="GO" id="GO:0008289">
    <property type="term" value="F:lipid binding"/>
    <property type="evidence" value="ECO:0007669"/>
    <property type="project" value="UniProtKB-KW"/>
</dbReference>
<reference evidence="10" key="1">
    <citation type="submission" date="2018-06" db="EMBL/GenBank/DDBJ databases">
        <authorList>
            <person name="Zhirakovskaya E."/>
        </authorList>
    </citation>
    <scope>NUCLEOTIDE SEQUENCE</scope>
</reference>
<feature type="domain" description="AAA+ ATPase" evidence="8">
    <location>
        <begin position="186"/>
        <end position="320"/>
    </location>
</feature>
<dbReference type="InterPro" id="IPR027417">
    <property type="entry name" value="P-loop_NTPase"/>
</dbReference>
<dbReference type="PANTHER" id="PTHR30050">
    <property type="entry name" value="CHROMOSOMAL REPLICATION INITIATOR PROTEIN DNAA"/>
    <property type="match status" value="1"/>
</dbReference>
<dbReference type="CDD" id="cd00009">
    <property type="entry name" value="AAA"/>
    <property type="match status" value="1"/>
</dbReference>
<dbReference type="Pfam" id="PF00308">
    <property type="entry name" value="Bac_DnaA"/>
    <property type="match status" value="1"/>
</dbReference>
<dbReference type="GO" id="GO:0003688">
    <property type="term" value="F:DNA replication origin binding"/>
    <property type="evidence" value="ECO:0007669"/>
    <property type="project" value="TreeGrafter"/>
</dbReference>
<dbReference type="SMART" id="SM00382">
    <property type="entry name" value="AAA"/>
    <property type="match status" value="1"/>
</dbReference>
<keyword evidence="3" id="KW-0547">Nucleotide-binding</keyword>
<dbReference type="InterPro" id="IPR003593">
    <property type="entry name" value="AAA+_ATPase"/>
</dbReference>
<dbReference type="InterPro" id="IPR010921">
    <property type="entry name" value="Trp_repressor/repl_initiator"/>
</dbReference>
<evidence type="ECO:0000313" key="10">
    <source>
        <dbReference type="EMBL" id="VAX36490.1"/>
    </source>
</evidence>
<dbReference type="GO" id="GO:0005886">
    <property type="term" value="C:plasma membrane"/>
    <property type="evidence" value="ECO:0007669"/>
    <property type="project" value="TreeGrafter"/>
</dbReference>
<evidence type="ECO:0000256" key="4">
    <source>
        <dbReference type="ARBA" id="ARBA00022840"/>
    </source>
</evidence>
<accession>A0A3B1DNF9</accession>
<evidence type="ECO:0000256" key="6">
    <source>
        <dbReference type="ARBA" id="ARBA00023125"/>
    </source>
</evidence>
<dbReference type="InterPro" id="IPR020591">
    <property type="entry name" value="Chromosome_initiator_DnaA-like"/>
</dbReference>
<dbReference type="SUPFAM" id="SSF52540">
    <property type="entry name" value="P-loop containing nucleoside triphosphate hydrolases"/>
    <property type="match status" value="1"/>
</dbReference>
<dbReference type="CDD" id="cd06571">
    <property type="entry name" value="Bac_DnaA_C"/>
    <property type="match status" value="1"/>
</dbReference>
<keyword evidence="1" id="KW-0963">Cytoplasm</keyword>
<dbReference type="AlphaFoldDB" id="A0A3B1DNF9"/>
<protein>
    <submittedName>
        <fullName evidence="10">Chromosomal replication initiator protein DnaA</fullName>
    </submittedName>
</protein>
<dbReference type="GO" id="GO:0006275">
    <property type="term" value="P:regulation of DNA replication"/>
    <property type="evidence" value="ECO:0007669"/>
    <property type="project" value="InterPro"/>
</dbReference>
<feature type="domain" description="Chromosomal replication initiator DnaA C-terminal" evidence="9">
    <location>
        <begin position="417"/>
        <end position="486"/>
    </location>
</feature>
<sequence length="524" mass="57967">MPGSQAVPGRWMGEPQSRRTHTRTPHTSTPTPPATGPTPPPTPNPADRERLLRDRLRAELGPERFSRYFEQGARLSVTEECIEVVVPSPFMAERFSRQLLATVRRAAAAQGEAPVEVRVRIDRSLEHQPEARAPIPERAIPRPTPERTRRPKLTLRHRLDEFIVGESNRLAHTAASRIAEGVDDAIFSPLFLHGPSGVGKTHLLQGVARRYLERCPGSRIRYVTAEAFTNEYITAIRSNATDTFRRSLRGVKLLCLDDVHFLRGKKSTQNELLHTLDAIALTEARIVLASDEHPRRIGEFSEHLVSRFLSGAIVRIEEPDEVLCGRLVRALAVRRELPLTADGLAVLTHRAANAASGGQGRSVREIEGLLNQVEAVRRLTPDLCGGLGPMDASAVRRALGLSEGAAMHRGANRKPVRLETILREACAQLRVEAEDLFGKGRHKRVVLARGLIVRLARELTTLSYPEIARGLRRPNHSTVITANQRIGRQMEADTLADCGPDLAGLTIADLLARIRGRVLEQTGR</sequence>
<dbReference type="InterPro" id="IPR013317">
    <property type="entry name" value="DnaA_dom"/>
</dbReference>
<dbReference type="Pfam" id="PF08299">
    <property type="entry name" value="Bac_DnaA_C"/>
    <property type="match status" value="1"/>
</dbReference>
<evidence type="ECO:0000259" key="8">
    <source>
        <dbReference type="SMART" id="SM00382"/>
    </source>
</evidence>
<proteinExistence type="predicted"/>
<evidence type="ECO:0000256" key="5">
    <source>
        <dbReference type="ARBA" id="ARBA00023121"/>
    </source>
</evidence>
<evidence type="ECO:0000259" key="9">
    <source>
        <dbReference type="SMART" id="SM00760"/>
    </source>
</evidence>
<feature type="region of interest" description="Disordered" evidence="7">
    <location>
        <begin position="1"/>
        <end position="48"/>
    </location>
</feature>
<gene>
    <name evidence="10" type="ORF">MNBD_PLANCTO03-2030</name>
</gene>
<feature type="compositionally biased region" description="Pro residues" evidence="7">
    <location>
        <begin position="30"/>
        <end position="44"/>
    </location>
</feature>
<keyword evidence="6" id="KW-0238">DNA-binding</keyword>
<dbReference type="Gene3D" id="1.10.1750.10">
    <property type="match status" value="1"/>
</dbReference>
<keyword evidence="5" id="KW-0446">Lipid-binding</keyword>
<dbReference type="InterPro" id="IPR013159">
    <property type="entry name" value="DnaA_C"/>
</dbReference>